<dbReference type="PANTHER" id="PTHR32305">
    <property type="match status" value="1"/>
</dbReference>
<dbReference type="InterPro" id="IPR006531">
    <property type="entry name" value="Gp5/Vgr_OB"/>
</dbReference>
<protein>
    <submittedName>
        <fullName evidence="6">Type VI secretion system tip protein VgrG</fullName>
    </submittedName>
</protein>
<dbReference type="KEGG" id="ssam:E3D00_01080"/>
<dbReference type="PANTHER" id="PTHR32305:SF15">
    <property type="entry name" value="PROTEIN RHSA-RELATED"/>
    <property type="match status" value="1"/>
</dbReference>
<dbReference type="Gene3D" id="2.40.50.230">
    <property type="entry name" value="Gp5 N-terminal domain"/>
    <property type="match status" value="1"/>
</dbReference>
<accession>A0A4Y6UFJ3</accession>
<reference evidence="6 7" key="1">
    <citation type="submission" date="2019-03" db="EMBL/GenBank/DDBJ databases">
        <title>The complete genome sequence of Swingsia samuiensis NBRC107927(T).</title>
        <authorList>
            <person name="Chua K.-O."/>
            <person name="Chan K.-G."/>
            <person name="See-Too W.-S."/>
        </authorList>
    </citation>
    <scope>NUCLEOTIDE SEQUENCE [LARGE SCALE GENOMIC DNA]</scope>
    <source>
        <strain evidence="6 7">AH83</strain>
    </source>
</reference>
<evidence type="ECO:0000313" key="6">
    <source>
        <dbReference type="EMBL" id="QDH16322.1"/>
    </source>
</evidence>
<dbReference type="Gene3D" id="2.30.110.50">
    <property type="match status" value="1"/>
</dbReference>
<dbReference type="SUPFAM" id="SSF69349">
    <property type="entry name" value="Phage fibre proteins"/>
    <property type="match status" value="1"/>
</dbReference>
<dbReference type="InterPro" id="IPR054030">
    <property type="entry name" value="Gp5_Vgr_C"/>
</dbReference>
<evidence type="ECO:0000256" key="3">
    <source>
        <dbReference type="ARBA" id="ARBA00022525"/>
    </source>
</evidence>
<evidence type="ECO:0000256" key="2">
    <source>
        <dbReference type="ARBA" id="ARBA00005558"/>
    </source>
</evidence>
<evidence type="ECO:0000313" key="7">
    <source>
        <dbReference type="Proteomes" id="UP000316313"/>
    </source>
</evidence>
<comment type="subcellular location">
    <subcellularLocation>
        <location evidence="1">Secreted</location>
    </subcellularLocation>
</comment>
<dbReference type="SUPFAM" id="SSF69279">
    <property type="entry name" value="Phage tail proteins"/>
    <property type="match status" value="2"/>
</dbReference>
<name>A0A4Y6UFJ3_9PROT</name>
<dbReference type="Pfam" id="PF04717">
    <property type="entry name" value="Phage_base_V"/>
    <property type="match status" value="1"/>
</dbReference>
<gene>
    <name evidence="6" type="primary">tssI</name>
    <name evidence="6" type="ORF">E3D00_01080</name>
</gene>
<dbReference type="InterPro" id="IPR037026">
    <property type="entry name" value="Vgr_OB-fold_dom_sf"/>
</dbReference>
<dbReference type="OrthoDB" id="9762420at2"/>
<dbReference type="InterPro" id="IPR017847">
    <property type="entry name" value="T6SS_RhsGE_Vgr_subset"/>
</dbReference>
<dbReference type="EMBL" id="CP038141">
    <property type="protein sequence ID" value="QDH16322.1"/>
    <property type="molecule type" value="Genomic_DNA"/>
</dbReference>
<dbReference type="GO" id="GO:0005576">
    <property type="term" value="C:extracellular region"/>
    <property type="evidence" value="ECO:0007669"/>
    <property type="project" value="UniProtKB-SubCell"/>
</dbReference>
<sequence length="604" mass="67097">MGGQLQNLLLLTSPLGDDTQPTQEGTLHAVSLDAVEKLSEPFVLNIGAVSTEQQLAPSRLLHKPITLTVHRKDGTDRYFNGLVRHVSGNGIEQRGRWEYHLEVVPSLWFLSQTSDSRIFQNKTSVEILQIIFSTHGVQPVEFRVSGSQPVREYTTQFNESDLDFCHRIMQESGFFYYFIHTKNQHILVVTNSNQGFTTMEEPSHRVVAAGNNVDIISDWHTGQRVAPSKVVHRDYDPTRPSTPVVGHAVAEDPSGNSHYSVWPALTSDHSHAQDRSRHALEAGAAESGLGRGKGYNPHFSPGYRFSIDNNPSSAGSEYIVQATHHHAVDQTWLGGTSPAQYGVNFKSFEANQPWREHRTLPRPSMPGIYSAIVLGEGGEEIHVDRLGRIKVRLLFDHRRDTVGTHATWVRVLQPWAGNGWGWQHLPRVGSEVGVSFISGDCDNPVVVGSFYHEQNKPAFSLPGEKTKTGFRSRSTMGGGTADYNELSFDDQSGQEKLFMQAQRDHHVKVKRNELNEVGLDRTTVVERNETFNSRKGDIHIQADSKTITIQAAQEIRLECGNSSITIGPDSVKISSPKVITEGQDVQVEGDSEVLVKGGMIRLNP</sequence>
<dbReference type="Pfam" id="PF05954">
    <property type="entry name" value="Phage_GPD"/>
    <property type="match status" value="1"/>
</dbReference>
<dbReference type="SUPFAM" id="SSF69255">
    <property type="entry name" value="gp5 N-terminal domain-like"/>
    <property type="match status" value="1"/>
</dbReference>
<dbReference type="Gene3D" id="3.55.50.10">
    <property type="entry name" value="Baseplate protein-like domains"/>
    <property type="match status" value="1"/>
</dbReference>
<keyword evidence="7" id="KW-1185">Reference proteome</keyword>
<dbReference type="NCBIfam" id="TIGR01646">
    <property type="entry name" value="vgr_GE"/>
    <property type="match status" value="1"/>
</dbReference>
<dbReference type="Pfam" id="PF22178">
    <property type="entry name" value="Gp5_trimer_C"/>
    <property type="match status" value="1"/>
</dbReference>
<dbReference type="InterPro" id="IPR006533">
    <property type="entry name" value="T6SS_Vgr_RhsGE"/>
</dbReference>
<dbReference type="AlphaFoldDB" id="A0A4Y6UFJ3"/>
<dbReference type="Gene3D" id="4.10.220.110">
    <property type="match status" value="1"/>
</dbReference>
<evidence type="ECO:0000259" key="5">
    <source>
        <dbReference type="Pfam" id="PF22178"/>
    </source>
</evidence>
<feature type="domain" description="Gp5/Type VI secretion system Vgr C-terminal trimerisation" evidence="5">
    <location>
        <begin position="468"/>
        <end position="568"/>
    </location>
</feature>
<comment type="similarity">
    <text evidence="2">Belongs to the VgrG protein family.</text>
</comment>
<dbReference type="NCBIfam" id="TIGR03361">
    <property type="entry name" value="VI_Rhs_Vgr"/>
    <property type="match status" value="1"/>
</dbReference>
<organism evidence="6 7">
    <name type="scientific">Swingsia samuiensis</name>
    <dbReference type="NCBI Taxonomy" id="1293412"/>
    <lineage>
        <taxon>Bacteria</taxon>
        <taxon>Pseudomonadati</taxon>
        <taxon>Pseudomonadota</taxon>
        <taxon>Alphaproteobacteria</taxon>
        <taxon>Acetobacterales</taxon>
        <taxon>Acetobacteraceae</taxon>
        <taxon>Swingsia</taxon>
    </lineage>
</organism>
<dbReference type="Proteomes" id="UP000316313">
    <property type="component" value="Chromosome"/>
</dbReference>
<proteinExistence type="inferred from homology"/>
<keyword evidence="3" id="KW-0964">Secreted</keyword>
<evidence type="ECO:0000259" key="4">
    <source>
        <dbReference type="Pfam" id="PF04717"/>
    </source>
</evidence>
<dbReference type="RefSeq" id="WP_141459178.1">
    <property type="nucleotide sequence ID" value="NZ_CP038141.1"/>
</dbReference>
<dbReference type="InterPro" id="IPR050708">
    <property type="entry name" value="T6SS_VgrG/RHS"/>
</dbReference>
<evidence type="ECO:0000256" key="1">
    <source>
        <dbReference type="ARBA" id="ARBA00004613"/>
    </source>
</evidence>
<feature type="domain" description="Gp5/Type VI secretion system Vgr protein OB-fold" evidence="4">
    <location>
        <begin position="384"/>
        <end position="451"/>
    </location>
</feature>